<dbReference type="Gene3D" id="1.10.10.10">
    <property type="entry name" value="Winged helix-like DNA-binding domain superfamily/Winged helix DNA-binding domain"/>
    <property type="match status" value="1"/>
</dbReference>
<dbReference type="Pfam" id="PF03466">
    <property type="entry name" value="LysR_substrate"/>
    <property type="match status" value="1"/>
</dbReference>
<keyword evidence="3" id="KW-0238">DNA-binding</keyword>
<proteinExistence type="inferred from homology"/>
<dbReference type="RefSeq" id="WP_342036842.1">
    <property type="nucleotide sequence ID" value="NZ_BAABBK010000001.1"/>
</dbReference>
<comment type="caution">
    <text evidence="6">The sequence shown here is derived from an EMBL/GenBank/DDBJ whole genome shotgun (WGS) entry which is preliminary data.</text>
</comment>
<dbReference type="Pfam" id="PF00126">
    <property type="entry name" value="HTH_1"/>
    <property type="match status" value="1"/>
</dbReference>
<sequence>MTGRPSDLNLLHVRVLRAVVDHGSLSGAAKELGYTTSAISQQISALEKALGVSLFERGPRSVTVTAAGTRMCELGADLLGDLASIADTMRAFSVADLGALRCTAVGSAAAQLLPRAVANMVASHPDAAVSLVVPGIDDDIAQSVRTGEADLGVVYDYTGLSQQPLDGLVVTPLLSEEMVVLGQAQGASGMRESIREFADESWVCGSQGSVQDELLTRLGEHAGFVPRIVHRSDDLDVIRGFVGQGLGIALVPILALGIDRTIRLYRLHDVPALRRVHLIHRVTDDNPLLAAALAAFHRAAHDFLTWTLTAFEVTFDDPMLTVVEIEHS</sequence>
<evidence type="ECO:0000313" key="6">
    <source>
        <dbReference type="EMBL" id="GAA5339078.1"/>
    </source>
</evidence>
<comment type="similarity">
    <text evidence="1">Belongs to the LysR transcriptional regulatory family.</text>
</comment>
<dbReference type="SUPFAM" id="SSF53850">
    <property type="entry name" value="Periplasmic binding protein-like II"/>
    <property type="match status" value="1"/>
</dbReference>
<gene>
    <name evidence="6" type="ORF">KACC15558_01180</name>
</gene>
<name>A0ABP9TZD3_9MICO</name>
<dbReference type="SUPFAM" id="SSF46785">
    <property type="entry name" value="Winged helix' DNA-binding domain"/>
    <property type="match status" value="1"/>
</dbReference>
<dbReference type="InterPro" id="IPR000847">
    <property type="entry name" value="LysR_HTH_N"/>
</dbReference>
<evidence type="ECO:0000313" key="7">
    <source>
        <dbReference type="Proteomes" id="UP001498935"/>
    </source>
</evidence>
<evidence type="ECO:0000256" key="3">
    <source>
        <dbReference type="ARBA" id="ARBA00023125"/>
    </source>
</evidence>
<dbReference type="PRINTS" id="PR00039">
    <property type="entry name" value="HTHLYSR"/>
</dbReference>
<dbReference type="PANTHER" id="PTHR30346">
    <property type="entry name" value="TRANSCRIPTIONAL DUAL REGULATOR HCAR-RELATED"/>
    <property type="match status" value="1"/>
</dbReference>
<dbReference type="InterPro" id="IPR005119">
    <property type="entry name" value="LysR_subst-bd"/>
</dbReference>
<dbReference type="InterPro" id="IPR036390">
    <property type="entry name" value="WH_DNA-bd_sf"/>
</dbReference>
<feature type="domain" description="HTH lysR-type" evidence="5">
    <location>
        <begin position="8"/>
        <end position="65"/>
    </location>
</feature>
<keyword evidence="4" id="KW-0804">Transcription</keyword>
<keyword evidence="7" id="KW-1185">Reference proteome</keyword>
<dbReference type="Gene3D" id="3.40.190.10">
    <property type="entry name" value="Periplasmic binding protein-like II"/>
    <property type="match status" value="2"/>
</dbReference>
<dbReference type="PANTHER" id="PTHR30346:SF29">
    <property type="entry name" value="LYSR SUBSTRATE-BINDING"/>
    <property type="match status" value="1"/>
</dbReference>
<evidence type="ECO:0000256" key="4">
    <source>
        <dbReference type="ARBA" id="ARBA00023163"/>
    </source>
</evidence>
<reference evidence="6 7" key="1">
    <citation type="submission" date="2024-02" db="EMBL/GenBank/DDBJ databases">
        <title>Characterization of antibiotic resistant novel bacterial strains and their environmental applications.</title>
        <authorList>
            <person name="Manzoor S."/>
            <person name="Abbas S."/>
            <person name="Arshad M."/>
            <person name="Li W.J."/>
            <person name="Ahmed I."/>
        </authorList>
    </citation>
    <scope>NUCLEOTIDE SEQUENCE [LARGE SCALE GENOMIC DNA]</scope>
    <source>
        <strain evidence="6 7">KACC 15558</strain>
    </source>
</reference>
<dbReference type="PROSITE" id="PS50931">
    <property type="entry name" value="HTH_LYSR"/>
    <property type="match status" value="1"/>
</dbReference>
<dbReference type="Proteomes" id="UP001498935">
    <property type="component" value="Unassembled WGS sequence"/>
</dbReference>
<keyword evidence="2" id="KW-0805">Transcription regulation</keyword>
<organism evidence="6 7">
    <name type="scientific">Brevibacterium ammoniilyticum</name>
    <dbReference type="NCBI Taxonomy" id="1046555"/>
    <lineage>
        <taxon>Bacteria</taxon>
        <taxon>Bacillati</taxon>
        <taxon>Actinomycetota</taxon>
        <taxon>Actinomycetes</taxon>
        <taxon>Micrococcales</taxon>
        <taxon>Brevibacteriaceae</taxon>
        <taxon>Brevibacterium</taxon>
    </lineage>
</organism>
<protein>
    <submittedName>
        <fullName evidence="6">LysR family transcriptional regulator</fullName>
    </submittedName>
</protein>
<dbReference type="EMBL" id="BAABNP010000001">
    <property type="protein sequence ID" value="GAA5339078.1"/>
    <property type="molecule type" value="Genomic_DNA"/>
</dbReference>
<dbReference type="InterPro" id="IPR036388">
    <property type="entry name" value="WH-like_DNA-bd_sf"/>
</dbReference>
<accession>A0ABP9TZD3</accession>
<evidence type="ECO:0000256" key="2">
    <source>
        <dbReference type="ARBA" id="ARBA00023015"/>
    </source>
</evidence>
<evidence type="ECO:0000259" key="5">
    <source>
        <dbReference type="PROSITE" id="PS50931"/>
    </source>
</evidence>
<evidence type="ECO:0000256" key="1">
    <source>
        <dbReference type="ARBA" id="ARBA00009437"/>
    </source>
</evidence>